<dbReference type="InterPro" id="IPR032466">
    <property type="entry name" value="Metal_Hydrolase"/>
</dbReference>
<comment type="similarity">
    <text evidence="7">Belongs to the metallo-dependent hydrolases superfamily. HutI family.</text>
</comment>
<dbReference type="InterPro" id="IPR005920">
    <property type="entry name" value="HutI"/>
</dbReference>
<dbReference type="InterPro" id="IPR011059">
    <property type="entry name" value="Metal-dep_hydrolase_composite"/>
</dbReference>
<feature type="binding site" evidence="7">
    <location>
        <position position="255"/>
    </location>
    <ligand>
        <name>Zn(2+)</name>
        <dbReference type="ChEBI" id="CHEBI:29105"/>
    </ligand>
</feature>
<dbReference type="Gene3D" id="2.30.40.10">
    <property type="entry name" value="Urease, subunit C, domain 1"/>
    <property type="match status" value="1"/>
</dbReference>
<dbReference type="CDD" id="cd01296">
    <property type="entry name" value="Imidazolone-5PH"/>
    <property type="match status" value="1"/>
</dbReference>
<comment type="function">
    <text evidence="7">Catalyzes the hydrolytic cleavage of the carbon-nitrogen bond in imidazolone-5-propanoate to yield N-formimidoyl-L-glutamate. It is the third step in the universal histidine degradation pathway.</text>
</comment>
<dbReference type="PANTHER" id="PTHR42752:SF1">
    <property type="entry name" value="IMIDAZOLONEPROPIONASE-RELATED"/>
    <property type="match status" value="1"/>
</dbReference>
<evidence type="ECO:0000256" key="4">
    <source>
        <dbReference type="ARBA" id="ARBA00022808"/>
    </source>
</evidence>
<dbReference type="EMBL" id="BDQM01000007">
    <property type="protein sequence ID" value="GAW95691.1"/>
    <property type="molecule type" value="Genomic_DNA"/>
</dbReference>
<comment type="subcellular location">
    <subcellularLocation>
        <location evidence="7">Cytoplasm</location>
    </subcellularLocation>
</comment>
<feature type="binding site" evidence="7">
    <location>
        <position position="190"/>
    </location>
    <ligand>
        <name>4-imidazolone-5-propanoate</name>
        <dbReference type="ChEBI" id="CHEBI:77893"/>
    </ligand>
</feature>
<keyword evidence="3 7" id="KW-0378">Hydrolase</keyword>
<comment type="cofactor">
    <cofactor evidence="7">
        <name>Zn(2+)</name>
        <dbReference type="ChEBI" id="CHEBI:29105"/>
    </cofactor>
    <cofactor evidence="7">
        <name>Fe(3+)</name>
        <dbReference type="ChEBI" id="CHEBI:29034"/>
    </cofactor>
    <text evidence="7">Binds 1 zinc or iron ion per subunit.</text>
</comment>
<comment type="pathway">
    <text evidence="7">Amino-acid degradation; L-histidine degradation into L-glutamate; N-formimidoyl-L-glutamate from L-histidine: step 3/3.</text>
</comment>
<evidence type="ECO:0000256" key="7">
    <source>
        <dbReference type="HAMAP-Rule" id="MF_00372"/>
    </source>
</evidence>
<evidence type="ECO:0000256" key="6">
    <source>
        <dbReference type="ARBA" id="ARBA00023004"/>
    </source>
</evidence>
<comment type="catalytic activity">
    <reaction evidence="7">
        <text>4-imidazolone-5-propanoate + H2O = N-formimidoyl-L-glutamate</text>
        <dbReference type="Rhea" id="RHEA:23660"/>
        <dbReference type="ChEBI" id="CHEBI:15377"/>
        <dbReference type="ChEBI" id="CHEBI:58928"/>
        <dbReference type="ChEBI" id="CHEBI:77893"/>
        <dbReference type="EC" id="3.5.2.7"/>
    </reaction>
</comment>
<feature type="domain" description="Amidohydrolase-related" evidence="8">
    <location>
        <begin position="77"/>
        <end position="393"/>
    </location>
</feature>
<evidence type="ECO:0000313" key="9">
    <source>
        <dbReference type="EMBL" id="GAW95691.1"/>
    </source>
</evidence>
<keyword evidence="4 7" id="KW-0369">Histidine metabolism</keyword>
<feature type="binding site" evidence="7">
    <location>
        <position position="334"/>
    </location>
    <ligand>
        <name>N-formimidoyl-L-glutamate</name>
        <dbReference type="ChEBI" id="CHEBI:58928"/>
    </ligand>
</feature>
<feature type="binding site" evidence="7">
    <location>
        <position position="85"/>
    </location>
    <ligand>
        <name>Zn(2+)</name>
        <dbReference type="ChEBI" id="CHEBI:29105"/>
    </ligand>
</feature>
<feature type="binding site" evidence="7">
    <location>
        <position position="330"/>
    </location>
    <ligand>
        <name>Fe(3+)</name>
        <dbReference type="ChEBI" id="CHEBI:29034"/>
    </ligand>
</feature>
<feature type="binding site" evidence="7">
    <location>
        <position position="335"/>
    </location>
    <ligand>
        <name>4-imidazolone-5-propanoate</name>
        <dbReference type="ChEBI" id="CHEBI:77893"/>
    </ligand>
</feature>
<keyword evidence="10" id="KW-1185">Reference proteome</keyword>
<feature type="binding site" evidence="7">
    <location>
        <position position="255"/>
    </location>
    <ligand>
        <name>Fe(3+)</name>
        <dbReference type="ChEBI" id="CHEBI:29034"/>
    </ligand>
</feature>
<feature type="binding site" evidence="7">
    <location>
        <position position="330"/>
    </location>
    <ligand>
        <name>Zn(2+)</name>
        <dbReference type="ChEBI" id="CHEBI:29105"/>
    </ligand>
</feature>
<dbReference type="InterPro" id="IPR006680">
    <property type="entry name" value="Amidohydro-rel"/>
</dbReference>
<feature type="binding site" evidence="7">
    <location>
        <position position="157"/>
    </location>
    <ligand>
        <name>N-formimidoyl-L-glutamate</name>
        <dbReference type="ChEBI" id="CHEBI:58928"/>
    </ligand>
</feature>
<feature type="binding site" evidence="7">
    <location>
        <position position="332"/>
    </location>
    <ligand>
        <name>N-formimidoyl-L-glutamate</name>
        <dbReference type="ChEBI" id="CHEBI:58928"/>
    </ligand>
</feature>
<keyword evidence="2 7" id="KW-0479">Metal-binding</keyword>
<reference evidence="9 10" key="1">
    <citation type="submission" date="2017-06" db="EMBL/GenBank/DDBJ databases">
        <title>Whole Genome Sequences of Colwellia marinimaniae MTCD1.</title>
        <authorList>
            <person name="Kusumoto H."/>
            <person name="Inoue M."/>
            <person name="Tanikawa K."/>
            <person name="Maeji H."/>
            <person name="Cameron J.H."/>
            <person name="Bartlett D.H."/>
        </authorList>
    </citation>
    <scope>NUCLEOTIDE SEQUENCE [LARGE SCALE GENOMIC DNA]</scope>
    <source>
        <strain evidence="9 10">MTCD1</strain>
    </source>
</reference>
<feature type="binding site" evidence="7">
    <location>
        <position position="258"/>
    </location>
    <ligand>
        <name>4-imidazolone-5-propanoate</name>
        <dbReference type="ChEBI" id="CHEBI:77893"/>
    </ligand>
</feature>
<sequence>MINFKHWQTLYINVNLATMTDGSKSYGEITQAALAISDGKIAWLGKESDLPNALLAKDSNSSSQGSVDIIDGKGQWLTPGLIDCHTHLVYGGNRANEFEMRLQGKSYQEIANAGGGIVSTVAATRKASEQELLASALPRLTALHQQGVTTVEIKSGYGLDTVNEIKMLKVAGLLAAELPVTIKRTFLGAHALPTEYKDNADGYLDVVCNEMLPQIVKENLADAVDVFCEGIGFTLEQTKRVFDAAQAHNLPIKVHAEQLSNLGASELAANYDALSSDHIEFLDEAGIIAMKQAGMTAVLLPGAFYFLRETQLPPIDLLRKHQVPMAIATDANPGTSPIHNIHLMLNMACTLFRLTPSEALAGITCYGAKALGLAESKGQLAIGYDADIALWNIAQPAELCYQFGVNPLAALYQAGKRVI</sequence>
<protein>
    <recommendedName>
        <fullName evidence="1 7">Imidazolonepropionase</fullName>
        <ecNumber evidence="1 7">3.5.2.7</ecNumber>
    </recommendedName>
    <alternativeName>
        <fullName evidence="7">Imidazolone-5-propionate hydrolase</fullName>
    </alternativeName>
</protein>
<dbReference type="SUPFAM" id="SSF51556">
    <property type="entry name" value="Metallo-dependent hydrolases"/>
    <property type="match status" value="1"/>
</dbReference>
<dbReference type="SUPFAM" id="SSF51338">
    <property type="entry name" value="Composite domain of metallo-dependent hydrolases"/>
    <property type="match status" value="1"/>
</dbReference>
<accession>A0ABQ0MTM0</accession>
<feature type="binding site" evidence="7">
    <location>
        <position position="157"/>
    </location>
    <ligand>
        <name>4-imidazolone-5-propanoate</name>
        <dbReference type="ChEBI" id="CHEBI:77893"/>
    </ligand>
</feature>
<feature type="binding site" evidence="7">
    <location>
        <position position="94"/>
    </location>
    <ligand>
        <name>4-imidazolone-5-propanoate</name>
        <dbReference type="ChEBI" id="CHEBI:77893"/>
    </ligand>
</feature>
<comment type="caution">
    <text evidence="9">The sequence shown here is derived from an EMBL/GenBank/DDBJ whole genome shotgun (WGS) entry which is preliminary data.</text>
</comment>
<dbReference type="GO" id="GO:0050480">
    <property type="term" value="F:imidazolonepropionase activity"/>
    <property type="evidence" value="ECO:0007669"/>
    <property type="project" value="UniProtKB-EC"/>
</dbReference>
<dbReference type="Proteomes" id="UP000197068">
    <property type="component" value="Unassembled WGS sequence"/>
</dbReference>
<evidence type="ECO:0000259" key="8">
    <source>
        <dbReference type="Pfam" id="PF01979"/>
    </source>
</evidence>
<evidence type="ECO:0000256" key="2">
    <source>
        <dbReference type="ARBA" id="ARBA00022723"/>
    </source>
</evidence>
<dbReference type="RefSeq" id="WP_057179772.1">
    <property type="nucleotide sequence ID" value="NZ_BDQM01000007.1"/>
</dbReference>
<feature type="binding site" evidence="7">
    <location>
        <position position="87"/>
    </location>
    <ligand>
        <name>Zn(2+)</name>
        <dbReference type="ChEBI" id="CHEBI:29105"/>
    </ligand>
</feature>
<evidence type="ECO:0000256" key="1">
    <source>
        <dbReference type="ARBA" id="ARBA00012864"/>
    </source>
</evidence>
<dbReference type="Gene3D" id="3.20.20.140">
    <property type="entry name" value="Metal-dependent hydrolases"/>
    <property type="match status" value="1"/>
</dbReference>
<dbReference type="HAMAP" id="MF_00372">
    <property type="entry name" value="HutI"/>
    <property type="match status" value="1"/>
</dbReference>
<dbReference type="EC" id="3.5.2.7" evidence="1 7"/>
<evidence type="ECO:0000313" key="10">
    <source>
        <dbReference type="Proteomes" id="UP000197068"/>
    </source>
</evidence>
<proteinExistence type="inferred from homology"/>
<organism evidence="9 10">
    <name type="scientific">Colwellia marinimaniae</name>
    <dbReference type="NCBI Taxonomy" id="1513592"/>
    <lineage>
        <taxon>Bacteria</taxon>
        <taxon>Pseudomonadati</taxon>
        <taxon>Pseudomonadota</taxon>
        <taxon>Gammaproteobacteria</taxon>
        <taxon>Alteromonadales</taxon>
        <taxon>Colwelliaceae</taxon>
        <taxon>Colwellia</taxon>
    </lineage>
</organism>
<keyword evidence="6 7" id="KW-0408">Iron</keyword>
<evidence type="ECO:0000256" key="5">
    <source>
        <dbReference type="ARBA" id="ARBA00022833"/>
    </source>
</evidence>
<name>A0ABQ0MTM0_9GAMM</name>
<dbReference type="PANTHER" id="PTHR42752">
    <property type="entry name" value="IMIDAZOLONEPROPIONASE"/>
    <property type="match status" value="1"/>
</dbReference>
<dbReference type="Pfam" id="PF01979">
    <property type="entry name" value="Amidohydro_1"/>
    <property type="match status" value="1"/>
</dbReference>
<keyword evidence="5 7" id="KW-0862">Zinc</keyword>
<dbReference type="NCBIfam" id="TIGR01224">
    <property type="entry name" value="hutI"/>
    <property type="match status" value="1"/>
</dbReference>
<feature type="binding site" evidence="7">
    <location>
        <position position="87"/>
    </location>
    <ligand>
        <name>Fe(3+)</name>
        <dbReference type="ChEBI" id="CHEBI:29034"/>
    </ligand>
</feature>
<keyword evidence="7" id="KW-0963">Cytoplasm</keyword>
<feature type="binding site" evidence="7">
    <location>
        <position position="85"/>
    </location>
    <ligand>
        <name>Fe(3+)</name>
        <dbReference type="ChEBI" id="CHEBI:29034"/>
    </ligand>
</feature>
<gene>
    <name evidence="7 9" type="primary">hutI</name>
    <name evidence="9" type="ORF">MTCD1_01294</name>
</gene>
<evidence type="ECO:0000256" key="3">
    <source>
        <dbReference type="ARBA" id="ARBA00022801"/>
    </source>
</evidence>